<feature type="transmembrane region" description="Helical" evidence="1">
    <location>
        <begin position="227"/>
        <end position="244"/>
    </location>
</feature>
<protein>
    <recommendedName>
        <fullName evidence="2">CAAX prenyl protease 2/Lysostaphin resistance protein A-like domain-containing protein</fullName>
    </recommendedName>
</protein>
<dbReference type="GO" id="GO:0004175">
    <property type="term" value="F:endopeptidase activity"/>
    <property type="evidence" value="ECO:0007669"/>
    <property type="project" value="UniProtKB-ARBA"/>
</dbReference>
<keyword evidence="1" id="KW-1133">Transmembrane helix</keyword>
<proteinExistence type="predicted"/>
<dbReference type="Proteomes" id="UP000286715">
    <property type="component" value="Unassembled WGS sequence"/>
</dbReference>
<dbReference type="OrthoDB" id="9807747at2"/>
<evidence type="ECO:0000313" key="3">
    <source>
        <dbReference type="EMBL" id="GCD77837.1"/>
    </source>
</evidence>
<feature type="transmembrane region" description="Helical" evidence="1">
    <location>
        <begin position="251"/>
        <end position="269"/>
    </location>
</feature>
<dbReference type="PANTHER" id="PTHR43592">
    <property type="entry name" value="CAAX AMINO TERMINAL PROTEASE"/>
    <property type="match status" value="1"/>
</dbReference>
<feature type="transmembrane region" description="Helical" evidence="1">
    <location>
        <begin position="281"/>
        <end position="298"/>
    </location>
</feature>
<keyword evidence="1" id="KW-0812">Transmembrane</keyword>
<accession>A0A401XLE0</accession>
<organism evidence="3 4">
    <name type="scientific">Thermaurantimonas aggregans</name>
    <dbReference type="NCBI Taxonomy" id="2173829"/>
    <lineage>
        <taxon>Bacteria</taxon>
        <taxon>Pseudomonadati</taxon>
        <taxon>Bacteroidota</taxon>
        <taxon>Flavobacteriia</taxon>
        <taxon>Flavobacteriales</taxon>
        <taxon>Schleiferiaceae</taxon>
        <taxon>Thermaurantimonas</taxon>
    </lineage>
</organism>
<evidence type="ECO:0000259" key="2">
    <source>
        <dbReference type="Pfam" id="PF02517"/>
    </source>
</evidence>
<name>A0A401XLE0_9FLAO</name>
<dbReference type="PANTHER" id="PTHR43592:SF15">
    <property type="entry name" value="CAAX AMINO TERMINAL PROTEASE FAMILY PROTEIN"/>
    <property type="match status" value="1"/>
</dbReference>
<dbReference type="GO" id="GO:0080120">
    <property type="term" value="P:CAAX-box protein maturation"/>
    <property type="evidence" value="ECO:0007669"/>
    <property type="project" value="UniProtKB-ARBA"/>
</dbReference>
<sequence>MQQEEFDNTMPPGRPLWLDLLTLTASVFMGIIAGSIVASITIPFVLQIPVDQIPDILMGSLSHPKTGAVLRYIQFWTSGLGFLGGGWFFLAKVVRSIHQIGLDVKSLPKPLWLSLALGSMVMLLPATEWLQWLNNQIVFPEALSAVEANLRFLQKTNMDQIKLMIEPNNPDVWPYTLITIAILPAVGEELVFRGALQNLMIRKFGVKPGIVLTALTFTLIHRQFYNILPMLALSLLLGYVYYLTGSLLTTIAMHLINNALSLFMVYYFGWTDEVTTPEFSLPISLLTAALGIYMLFLLQKLIDSEHVE</sequence>
<feature type="transmembrane region" description="Helical" evidence="1">
    <location>
        <begin position="68"/>
        <end position="90"/>
    </location>
</feature>
<feature type="transmembrane region" description="Helical" evidence="1">
    <location>
        <begin position="20"/>
        <end position="48"/>
    </location>
</feature>
<keyword evidence="4" id="KW-1185">Reference proteome</keyword>
<dbReference type="EMBL" id="BHZE01000011">
    <property type="protein sequence ID" value="GCD77837.1"/>
    <property type="molecule type" value="Genomic_DNA"/>
</dbReference>
<dbReference type="AlphaFoldDB" id="A0A401XLE0"/>
<dbReference type="InterPro" id="IPR003675">
    <property type="entry name" value="Rce1/LyrA-like_dom"/>
</dbReference>
<feature type="domain" description="CAAX prenyl protease 2/Lysostaphin resistance protein A-like" evidence="2">
    <location>
        <begin position="174"/>
        <end position="260"/>
    </location>
</feature>
<dbReference type="RefSeq" id="WP_124397904.1">
    <property type="nucleotide sequence ID" value="NZ_BHZE01000011.1"/>
</dbReference>
<keyword evidence="1" id="KW-0472">Membrane</keyword>
<evidence type="ECO:0000256" key="1">
    <source>
        <dbReference type="SAM" id="Phobius"/>
    </source>
</evidence>
<dbReference type="Pfam" id="PF02517">
    <property type="entry name" value="Rce1-like"/>
    <property type="match status" value="1"/>
</dbReference>
<comment type="caution">
    <text evidence="3">The sequence shown here is derived from an EMBL/GenBank/DDBJ whole genome shotgun (WGS) entry which is preliminary data.</text>
</comment>
<feature type="transmembrane region" description="Helical" evidence="1">
    <location>
        <begin position="172"/>
        <end position="192"/>
    </location>
</feature>
<reference evidence="3 4" key="1">
    <citation type="submission" date="2018-11" db="EMBL/GenBank/DDBJ databases">
        <title>Schleiferia aggregans sp. nov., a moderately thermophilic heterotrophic bacterium isolated from microbial mats at a terrestrial hot spring.</title>
        <authorList>
            <person name="Iino T."/>
            <person name="Ohkuma M."/>
            <person name="Haruta S."/>
        </authorList>
    </citation>
    <scope>NUCLEOTIDE SEQUENCE [LARGE SCALE GENOMIC DNA]</scope>
    <source>
        <strain evidence="3 4">LA</strain>
    </source>
</reference>
<evidence type="ECO:0000313" key="4">
    <source>
        <dbReference type="Proteomes" id="UP000286715"/>
    </source>
</evidence>
<gene>
    <name evidence="3" type="ORF">JCM31826_13190</name>
</gene>
<feature type="transmembrane region" description="Helical" evidence="1">
    <location>
        <begin position="111"/>
        <end position="130"/>
    </location>
</feature>